<keyword evidence="1" id="KW-1133">Transmembrane helix</keyword>
<name>M2YGC1_9NOCA</name>
<dbReference type="InterPro" id="IPR056964">
    <property type="entry name" value="Phage_holin"/>
</dbReference>
<keyword evidence="3" id="KW-1185">Reference proteome</keyword>
<feature type="transmembrane region" description="Helical" evidence="1">
    <location>
        <begin position="91"/>
        <end position="107"/>
    </location>
</feature>
<dbReference type="Pfam" id="PF23778">
    <property type="entry name" value="Phage_holin_2"/>
    <property type="match status" value="1"/>
</dbReference>
<keyword evidence="1" id="KW-0812">Transmembrane</keyword>
<evidence type="ECO:0008006" key="4">
    <source>
        <dbReference type="Google" id="ProtNLM"/>
    </source>
</evidence>
<dbReference type="Proteomes" id="UP000011731">
    <property type="component" value="Unassembled WGS sequence"/>
</dbReference>
<dbReference type="AlphaFoldDB" id="M2YGC1"/>
<sequence length="124" mass="13466">MINAALAVAAALGGLVILIFPAETEAKILVFTMTVLAWTFVVTYARRSPWRSTQAGRSVMATTVSIALIGTQLASVWWFGDYPGRSEVRSMVILALVLTLLHRLLVLRRIQHADADDGPDSTAL</sequence>
<keyword evidence="1" id="KW-0472">Membrane</keyword>
<reference evidence="2 3" key="1">
    <citation type="journal article" date="2013" name="Genome Announc.">
        <title>Draft Genome Sequence of Rhodococcus ruber Strain BKS 20-38.</title>
        <authorList>
            <person name="Bala M."/>
            <person name="Kumar S."/>
            <person name="Raghava G.P."/>
            <person name="Mayilraj S."/>
        </authorList>
    </citation>
    <scope>NUCLEOTIDE SEQUENCE [LARGE SCALE GENOMIC DNA]</scope>
    <source>
        <strain evidence="2 3">BKS 20-38</strain>
    </source>
</reference>
<accession>M2YGC1</accession>
<feature type="transmembrane region" description="Helical" evidence="1">
    <location>
        <begin position="58"/>
        <end position="79"/>
    </location>
</feature>
<dbReference type="EMBL" id="AOEX01000093">
    <property type="protein sequence ID" value="EME53742.1"/>
    <property type="molecule type" value="Genomic_DNA"/>
</dbReference>
<evidence type="ECO:0000313" key="2">
    <source>
        <dbReference type="EMBL" id="EME53742.1"/>
    </source>
</evidence>
<dbReference type="PATRIC" id="fig|1278076.4.peg.4900"/>
<dbReference type="RefSeq" id="WP_003938845.1">
    <property type="nucleotide sequence ID" value="NZ_AOEX01000093.1"/>
</dbReference>
<proteinExistence type="predicted"/>
<comment type="caution">
    <text evidence="2">The sequence shown here is derived from an EMBL/GenBank/DDBJ whole genome shotgun (WGS) entry which is preliminary data.</text>
</comment>
<protein>
    <recommendedName>
        <fullName evidence="4">Integral membrane protein</fullName>
    </recommendedName>
</protein>
<feature type="transmembrane region" description="Helical" evidence="1">
    <location>
        <begin position="28"/>
        <end position="46"/>
    </location>
</feature>
<organism evidence="2 3">
    <name type="scientific">Rhodococcus ruber BKS 20-38</name>
    <dbReference type="NCBI Taxonomy" id="1278076"/>
    <lineage>
        <taxon>Bacteria</taxon>
        <taxon>Bacillati</taxon>
        <taxon>Actinomycetota</taxon>
        <taxon>Actinomycetes</taxon>
        <taxon>Mycobacteriales</taxon>
        <taxon>Nocardiaceae</taxon>
        <taxon>Rhodococcus</taxon>
    </lineage>
</organism>
<evidence type="ECO:0000256" key="1">
    <source>
        <dbReference type="SAM" id="Phobius"/>
    </source>
</evidence>
<evidence type="ECO:0000313" key="3">
    <source>
        <dbReference type="Proteomes" id="UP000011731"/>
    </source>
</evidence>
<gene>
    <name evidence="2" type="ORF">G352_23921</name>
</gene>